<dbReference type="OrthoDB" id="5772680at2"/>
<feature type="domain" description="Phage shock protein PspC N-terminal" evidence="2">
    <location>
        <begin position="10"/>
        <end position="65"/>
    </location>
</feature>
<feature type="transmembrane region" description="Helical" evidence="1">
    <location>
        <begin position="39"/>
        <end position="63"/>
    </location>
</feature>
<evidence type="ECO:0000256" key="1">
    <source>
        <dbReference type="SAM" id="Phobius"/>
    </source>
</evidence>
<evidence type="ECO:0000259" key="2">
    <source>
        <dbReference type="Pfam" id="PF04024"/>
    </source>
</evidence>
<accession>A0A1I1PCP8</accession>
<evidence type="ECO:0000313" key="3">
    <source>
        <dbReference type="EMBL" id="SFD07731.1"/>
    </source>
</evidence>
<dbReference type="EMBL" id="FOLO01000031">
    <property type="protein sequence ID" value="SFD07731.1"/>
    <property type="molecule type" value="Genomic_DNA"/>
</dbReference>
<evidence type="ECO:0000313" key="4">
    <source>
        <dbReference type="Proteomes" id="UP000198862"/>
    </source>
</evidence>
<dbReference type="Pfam" id="PF04024">
    <property type="entry name" value="PspC"/>
    <property type="match status" value="1"/>
</dbReference>
<dbReference type="InterPro" id="IPR007168">
    <property type="entry name" value="Phageshock_PspC_N"/>
</dbReference>
<dbReference type="AlphaFoldDB" id="A0A1I1PCP8"/>
<dbReference type="RefSeq" id="WP_091986987.1">
    <property type="nucleotide sequence ID" value="NZ_FOLO01000031.1"/>
</dbReference>
<name>A0A1I1PCP8_9GAMM</name>
<sequence>MSKYQDTDSFYKDKLNKKISGICAGLAKSNNFPIWSVRLATLLLFFMFPVAVLIGYFIGALVLPERY</sequence>
<protein>
    <submittedName>
        <fullName evidence="3">Phage shock protein C (PspC) family protein</fullName>
    </submittedName>
</protein>
<reference evidence="3 4" key="1">
    <citation type="submission" date="2016-10" db="EMBL/GenBank/DDBJ databases">
        <authorList>
            <person name="de Groot N.N."/>
        </authorList>
    </citation>
    <scope>NUCLEOTIDE SEQUENCE [LARGE SCALE GENOMIC DNA]</scope>
    <source>
        <strain evidence="3 4">DSM 6059</strain>
    </source>
</reference>
<proteinExistence type="predicted"/>
<keyword evidence="1" id="KW-0812">Transmembrane</keyword>
<gene>
    <name evidence="3" type="ORF">SAMN02745724_03398</name>
</gene>
<keyword evidence="4" id="KW-1185">Reference proteome</keyword>
<organism evidence="3 4">
    <name type="scientific">Pseudoalteromonas denitrificans DSM 6059</name>
    <dbReference type="NCBI Taxonomy" id="1123010"/>
    <lineage>
        <taxon>Bacteria</taxon>
        <taxon>Pseudomonadati</taxon>
        <taxon>Pseudomonadota</taxon>
        <taxon>Gammaproteobacteria</taxon>
        <taxon>Alteromonadales</taxon>
        <taxon>Pseudoalteromonadaceae</taxon>
        <taxon>Pseudoalteromonas</taxon>
    </lineage>
</organism>
<keyword evidence="1" id="KW-0472">Membrane</keyword>
<dbReference type="Proteomes" id="UP000198862">
    <property type="component" value="Unassembled WGS sequence"/>
</dbReference>
<dbReference type="STRING" id="1123010.SAMN02745724_03398"/>
<keyword evidence="1" id="KW-1133">Transmembrane helix</keyword>